<proteinExistence type="predicted"/>
<dbReference type="KEGG" id="pfj:MYCFIDRAFT_179163"/>
<dbReference type="HOGENOM" id="CLU_1402992_0_0_1"/>
<dbReference type="Proteomes" id="UP000016932">
    <property type="component" value="Unassembled WGS sequence"/>
</dbReference>
<sequence>MGALRCAALQQLVLDAHSTAAEQREKSGVRLEIDAGSRSHGLIGPSLCSVFPVWQGETARSSGNRRAGTARVKSKGRAENIVEAKRSETTTAGRFYATYKPCSPVSHNGAASETGMIQIAPVDSYRREARICHAMPCDKTTLRIHAGPADLHRTAQCTALGYFPEPQLAARAPVIQWIMESAVPNKIAYEAKVC</sequence>
<evidence type="ECO:0000313" key="2">
    <source>
        <dbReference type="Proteomes" id="UP000016932"/>
    </source>
</evidence>
<reference evidence="1 2" key="1">
    <citation type="journal article" date="2012" name="PLoS Pathog.">
        <title>Diverse lifestyles and strategies of plant pathogenesis encoded in the genomes of eighteen Dothideomycetes fungi.</title>
        <authorList>
            <person name="Ohm R.A."/>
            <person name="Feau N."/>
            <person name="Henrissat B."/>
            <person name="Schoch C.L."/>
            <person name="Horwitz B.A."/>
            <person name="Barry K.W."/>
            <person name="Condon B.J."/>
            <person name="Copeland A.C."/>
            <person name="Dhillon B."/>
            <person name="Glaser F."/>
            <person name="Hesse C.N."/>
            <person name="Kosti I."/>
            <person name="LaButti K."/>
            <person name="Lindquist E.A."/>
            <person name="Lucas S."/>
            <person name="Salamov A.A."/>
            <person name="Bradshaw R.E."/>
            <person name="Ciuffetti L."/>
            <person name="Hamelin R.C."/>
            <person name="Kema G.H.J."/>
            <person name="Lawrence C."/>
            <person name="Scott J.A."/>
            <person name="Spatafora J.W."/>
            <person name="Turgeon B.G."/>
            <person name="de Wit P.J.G.M."/>
            <person name="Zhong S."/>
            <person name="Goodwin S.B."/>
            <person name="Grigoriev I.V."/>
        </authorList>
    </citation>
    <scope>NUCLEOTIDE SEQUENCE [LARGE SCALE GENOMIC DNA]</scope>
    <source>
        <strain evidence="1 2">CIRAD86</strain>
    </source>
</reference>
<accession>M3AJL7</accession>
<dbReference type="GeneID" id="19334067"/>
<dbReference type="AlphaFoldDB" id="M3AJL7"/>
<dbReference type="VEuPathDB" id="FungiDB:MYCFIDRAFT_179163"/>
<protein>
    <submittedName>
        <fullName evidence="1">Uncharacterized protein</fullName>
    </submittedName>
</protein>
<organism evidence="1 2">
    <name type="scientific">Pseudocercospora fijiensis (strain CIRAD86)</name>
    <name type="common">Black leaf streak disease fungus</name>
    <name type="synonym">Mycosphaerella fijiensis</name>
    <dbReference type="NCBI Taxonomy" id="383855"/>
    <lineage>
        <taxon>Eukaryota</taxon>
        <taxon>Fungi</taxon>
        <taxon>Dikarya</taxon>
        <taxon>Ascomycota</taxon>
        <taxon>Pezizomycotina</taxon>
        <taxon>Dothideomycetes</taxon>
        <taxon>Dothideomycetidae</taxon>
        <taxon>Mycosphaerellales</taxon>
        <taxon>Mycosphaerellaceae</taxon>
        <taxon>Pseudocercospora</taxon>
    </lineage>
</organism>
<name>M3AJL7_PSEFD</name>
<dbReference type="EMBL" id="KB446564">
    <property type="protein sequence ID" value="EME77667.1"/>
    <property type="molecule type" value="Genomic_DNA"/>
</dbReference>
<keyword evidence="2" id="KW-1185">Reference proteome</keyword>
<evidence type="ECO:0000313" key="1">
    <source>
        <dbReference type="EMBL" id="EME77667.1"/>
    </source>
</evidence>
<gene>
    <name evidence="1" type="ORF">MYCFIDRAFT_179163</name>
</gene>
<dbReference type="RefSeq" id="XP_007931461.1">
    <property type="nucleotide sequence ID" value="XM_007933270.1"/>
</dbReference>